<evidence type="ECO:0000259" key="6">
    <source>
        <dbReference type="Pfam" id="PF13664"/>
    </source>
</evidence>
<gene>
    <name evidence="7" type="ORF">EDC30_101609</name>
</gene>
<feature type="transmembrane region" description="Helical" evidence="5">
    <location>
        <begin position="80"/>
        <end position="98"/>
    </location>
</feature>
<name>A0A4V2UJC7_PAULE</name>
<organism evidence="7 8">
    <name type="scientific">Paucimonas lemoignei</name>
    <name type="common">Pseudomonas lemoignei</name>
    <dbReference type="NCBI Taxonomy" id="29443"/>
    <lineage>
        <taxon>Bacteria</taxon>
        <taxon>Pseudomonadati</taxon>
        <taxon>Pseudomonadota</taxon>
        <taxon>Betaproteobacteria</taxon>
        <taxon>Burkholderiales</taxon>
        <taxon>Burkholderiaceae</taxon>
        <taxon>Paucimonas</taxon>
    </lineage>
</organism>
<dbReference type="RefSeq" id="WP_132257126.1">
    <property type="nucleotide sequence ID" value="NZ_SLZQ01000001.1"/>
</dbReference>
<evidence type="ECO:0000256" key="4">
    <source>
        <dbReference type="ARBA" id="ARBA00023136"/>
    </source>
</evidence>
<evidence type="ECO:0000256" key="3">
    <source>
        <dbReference type="ARBA" id="ARBA00022989"/>
    </source>
</evidence>
<dbReference type="OrthoDB" id="5797290at2"/>
<reference evidence="7 8" key="1">
    <citation type="submission" date="2019-03" db="EMBL/GenBank/DDBJ databases">
        <title>Genomic Encyclopedia of Type Strains, Phase IV (KMG-IV): sequencing the most valuable type-strain genomes for metagenomic binning, comparative biology and taxonomic classification.</title>
        <authorList>
            <person name="Goeker M."/>
        </authorList>
    </citation>
    <scope>NUCLEOTIDE SEQUENCE [LARGE SCALE GENOMIC DNA]</scope>
    <source>
        <strain evidence="7 8">DSM 7445</strain>
    </source>
</reference>
<evidence type="ECO:0000256" key="2">
    <source>
        <dbReference type="ARBA" id="ARBA00022692"/>
    </source>
</evidence>
<keyword evidence="8" id="KW-1185">Reference proteome</keyword>
<feature type="transmembrane region" description="Helical" evidence="5">
    <location>
        <begin position="7"/>
        <end position="31"/>
    </location>
</feature>
<dbReference type="Proteomes" id="UP000295382">
    <property type="component" value="Unassembled WGS sequence"/>
</dbReference>
<dbReference type="InterPro" id="IPR025423">
    <property type="entry name" value="TMEM205-like"/>
</dbReference>
<evidence type="ECO:0000256" key="5">
    <source>
        <dbReference type="SAM" id="Phobius"/>
    </source>
</evidence>
<keyword evidence="4 5" id="KW-0472">Membrane</keyword>
<dbReference type="EMBL" id="SLZQ01000001">
    <property type="protein sequence ID" value="TCS39650.1"/>
    <property type="molecule type" value="Genomic_DNA"/>
</dbReference>
<protein>
    <submittedName>
        <fullName evidence="7">Uncharacterized protein DUF4149</fullName>
    </submittedName>
</protein>
<comment type="caution">
    <text evidence="7">The sequence shown here is derived from an EMBL/GenBank/DDBJ whole genome shotgun (WGS) entry which is preliminary data.</text>
</comment>
<evidence type="ECO:0000256" key="1">
    <source>
        <dbReference type="ARBA" id="ARBA00004370"/>
    </source>
</evidence>
<accession>A0A4V2UJC7</accession>
<dbReference type="Pfam" id="PF13664">
    <property type="entry name" value="DUF4149"/>
    <property type="match status" value="1"/>
</dbReference>
<dbReference type="AlphaFoldDB" id="A0A4V2UJC7"/>
<dbReference type="GO" id="GO:0016020">
    <property type="term" value="C:membrane"/>
    <property type="evidence" value="ECO:0007669"/>
    <property type="project" value="UniProtKB-SubCell"/>
</dbReference>
<evidence type="ECO:0000313" key="8">
    <source>
        <dbReference type="Proteomes" id="UP000295382"/>
    </source>
</evidence>
<feature type="transmembrane region" description="Helical" evidence="5">
    <location>
        <begin position="132"/>
        <end position="149"/>
    </location>
</feature>
<feature type="transmembrane region" description="Helical" evidence="5">
    <location>
        <begin position="51"/>
        <end position="68"/>
    </location>
</feature>
<comment type="subcellular location">
    <subcellularLocation>
        <location evidence="1">Membrane</location>
    </subcellularLocation>
</comment>
<sequence length="152" mass="16473">MVEARARVVLATLWVGSLWTIGYIVAPTLFATLEDRGLAGTLAGRMFQVEAWITIACAVMLAILVMRAGEAYESLQRKHLLIVIVLMLLCTVISHFGIQPFMAELRASVPAGGVMNAETAARFGKLHGASSGIYLVQSMLGLVLVLKLFRVK</sequence>
<keyword evidence="3 5" id="KW-1133">Transmembrane helix</keyword>
<proteinExistence type="predicted"/>
<evidence type="ECO:0000313" key="7">
    <source>
        <dbReference type="EMBL" id="TCS39650.1"/>
    </source>
</evidence>
<feature type="domain" description="TMEM205-like" evidence="6">
    <location>
        <begin position="10"/>
        <end position="107"/>
    </location>
</feature>
<keyword evidence="2 5" id="KW-0812">Transmembrane</keyword>